<evidence type="ECO:0000313" key="4">
    <source>
        <dbReference type="Proteomes" id="UP001271007"/>
    </source>
</evidence>
<name>A0AAJ0GF43_9PEZI</name>
<feature type="transmembrane region" description="Helical" evidence="2">
    <location>
        <begin position="34"/>
        <end position="57"/>
    </location>
</feature>
<feature type="transmembrane region" description="Helical" evidence="2">
    <location>
        <begin position="78"/>
        <end position="97"/>
    </location>
</feature>
<comment type="caution">
    <text evidence="3">The sequence shown here is derived from an EMBL/GenBank/DDBJ whole genome shotgun (WGS) entry which is preliminary data.</text>
</comment>
<accession>A0AAJ0GF43</accession>
<dbReference type="EMBL" id="JAWDJX010000006">
    <property type="protein sequence ID" value="KAK3056321.1"/>
    <property type="molecule type" value="Genomic_DNA"/>
</dbReference>
<feature type="transmembrane region" description="Helical" evidence="2">
    <location>
        <begin position="181"/>
        <end position="202"/>
    </location>
</feature>
<evidence type="ECO:0000256" key="2">
    <source>
        <dbReference type="SAM" id="Phobius"/>
    </source>
</evidence>
<evidence type="ECO:0000256" key="1">
    <source>
        <dbReference type="SAM" id="MobiDB-lite"/>
    </source>
</evidence>
<gene>
    <name evidence="3" type="ORF">LTR09_002828</name>
</gene>
<keyword evidence="2" id="KW-0812">Transmembrane</keyword>
<proteinExistence type="predicted"/>
<keyword evidence="4" id="KW-1185">Reference proteome</keyword>
<reference evidence="3" key="1">
    <citation type="submission" date="2023-04" db="EMBL/GenBank/DDBJ databases">
        <title>Black Yeasts Isolated from many extreme environments.</title>
        <authorList>
            <person name="Coleine C."/>
            <person name="Stajich J.E."/>
            <person name="Selbmann L."/>
        </authorList>
    </citation>
    <scope>NUCLEOTIDE SEQUENCE</scope>
    <source>
        <strain evidence="3">CCFEE 5312</strain>
    </source>
</reference>
<feature type="compositionally biased region" description="Polar residues" evidence="1">
    <location>
        <begin position="219"/>
        <end position="228"/>
    </location>
</feature>
<feature type="region of interest" description="Disordered" evidence="1">
    <location>
        <begin position="219"/>
        <end position="238"/>
    </location>
</feature>
<feature type="region of interest" description="Disordered" evidence="1">
    <location>
        <begin position="244"/>
        <end position="269"/>
    </location>
</feature>
<keyword evidence="2" id="KW-1133">Transmembrane helix</keyword>
<dbReference type="Proteomes" id="UP001271007">
    <property type="component" value="Unassembled WGS sequence"/>
</dbReference>
<keyword evidence="2" id="KW-0472">Membrane</keyword>
<organism evidence="3 4">
    <name type="scientific">Extremus antarcticus</name>
    <dbReference type="NCBI Taxonomy" id="702011"/>
    <lineage>
        <taxon>Eukaryota</taxon>
        <taxon>Fungi</taxon>
        <taxon>Dikarya</taxon>
        <taxon>Ascomycota</taxon>
        <taxon>Pezizomycotina</taxon>
        <taxon>Dothideomycetes</taxon>
        <taxon>Dothideomycetidae</taxon>
        <taxon>Mycosphaerellales</taxon>
        <taxon>Extremaceae</taxon>
        <taxon>Extremus</taxon>
    </lineage>
</organism>
<dbReference type="AlphaFoldDB" id="A0AAJ0GF43"/>
<evidence type="ECO:0008006" key="5">
    <source>
        <dbReference type="Google" id="ProtNLM"/>
    </source>
</evidence>
<sequence>MAVTKKQLVTAISVVYLLCPTVLAAYALRSAHNYSLPIPDVICALAIALPPLAGIALEVVLAINEKLAARGQLQTSRIFQIVTAFFLIYESVLATLAGSHISPPGSLDCALRETWQKLYHGKEGQCVRRIQDAFQCCGLASMKDMAWPFPDANHAAEACMVRYEERSTACMDPWRDEERKVAIMLLIVPVMVFLWKVAVVLAPSSQSAWLPSQIRLPTDSASAESSATPRRPRPAIAYRDVEEAVEEDSLHDEVERLNKDSQLASHIEANRSKSSGYLDEAARWREPL</sequence>
<evidence type="ECO:0000313" key="3">
    <source>
        <dbReference type="EMBL" id="KAK3056321.1"/>
    </source>
</evidence>
<protein>
    <recommendedName>
        <fullName evidence="5">Tetraspanin Tsp3</fullName>
    </recommendedName>
</protein>